<reference evidence="6 7" key="1">
    <citation type="submission" date="2016-06" db="EMBL/GenBank/DDBJ databases">
        <authorList>
            <person name="Kjaerup R.B."/>
            <person name="Dalgaard T.S."/>
            <person name="Juul-Madsen H.R."/>
        </authorList>
    </citation>
    <scope>NUCLEOTIDE SEQUENCE [LARGE SCALE GENOMIC DNA]</scope>
    <source>
        <strain evidence="6 7">DSM 43363</strain>
    </source>
</reference>
<dbReference type="InterPro" id="IPR045851">
    <property type="entry name" value="AMP-bd_C_sf"/>
</dbReference>
<dbReference type="GO" id="GO:0005737">
    <property type="term" value="C:cytoplasm"/>
    <property type="evidence" value="ECO:0007669"/>
    <property type="project" value="TreeGrafter"/>
</dbReference>
<organism evidence="6 7">
    <name type="scientific">Micromonospora peucetia</name>
    <dbReference type="NCBI Taxonomy" id="47871"/>
    <lineage>
        <taxon>Bacteria</taxon>
        <taxon>Bacillati</taxon>
        <taxon>Actinomycetota</taxon>
        <taxon>Actinomycetes</taxon>
        <taxon>Micromonosporales</taxon>
        <taxon>Micromonosporaceae</taxon>
        <taxon>Micromonospora</taxon>
    </lineage>
</organism>
<evidence type="ECO:0000259" key="5">
    <source>
        <dbReference type="PROSITE" id="PS50075"/>
    </source>
</evidence>
<dbReference type="Gene3D" id="3.40.50.980">
    <property type="match status" value="2"/>
</dbReference>
<dbReference type="SUPFAM" id="SSF56801">
    <property type="entry name" value="Acetyl-CoA synthetase-like"/>
    <property type="match status" value="1"/>
</dbReference>
<dbReference type="Pfam" id="PF13193">
    <property type="entry name" value="AMP-binding_C"/>
    <property type="match status" value="1"/>
</dbReference>
<dbReference type="InterPro" id="IPR009081">
    <property type="entry name" value="PP-bd_ACP"/>
</dbReference>
<dbReference type="FunFam" id="3.40.50.980:FF:000001">
    <property type="entry name" value="Non-ribosomal peptide synthetase"/>
    <property type="match status" value="1"/>
</dbReference>
<dbReference type="InterPro" id="IPR025110">
    <property type="entry name" value="AMP-bd_C"/>
</dbReference>
<dbReference type="InterPro" id="IPR020806">
    <property type="entry name" value="PKS_PP-bd"/>
</dbReference>
<dbReference type="PROSITE" id="PS00455">
    <property type="entry name" value="AMP_BINDING"/>
    <property type="match status" value="1"/>
</dbReference>
<keyword evidence="2" id="KW-0596">Phosphopantetheine</keyword>
<proteinExistence type="predicted"/>
<dbReference type="SUPFAM" id="SSF47336">
    <property type="entry name" value="ACP-like"/>
    <property type="match status" value="1"/>
</dbReference>
<gene>
    <name evidence="6" type="ORF">GA0070608_5597</name>
</gene>
<dbReference type="PANTHER" id="PTHR45527:SF1">
    <property type="entry name" value="FATTY ACID SYNTHASE"/>
    <property type="match status" value="1"/>
</dbReference>
<dbReference type="GO" id="GO:0003824">
    <property type="term" value="F:catalytic activity"/>
    <property type="evidence" value="ECO:0007669"/>
    <property type="project" value="InterPro"/>
</dbReference>
<evidence type="ECO:0000256" key="2">
    <source>
        <dbReference type="ARBA" id="ARBA00022450"/>
    </source>
</evidence>
<dbReference type="AlphaFoldDB" id="A0A1C6W462"/>
<dbReference type="PROSITE" id="PS50075">
    <property type="entry name" value="CARRIER"/>
    <property type="match status" value="1"/>
</dbReference>
<dbReference type="InterPro" id="IPR036736">
    <property type="entry name" value="ACP-like_sf"/>
</dbReference>
<dbReference type="STRING" id="47871.GA0070608_5597"/>
<feature type="region of interest" description="Disordered" evidence="4">
    <location>
        <begin position="786"/>
        <end position="817"/>
    </location>
</feature>
<dbReference type="Pfam" id="PF00501">
    <property type="entry name" value="AMP-binding"/>
    <property type="match status" value="1"/>
</dbReference>
<dbReference type="SMART" id="SM00823">
    <property type="entry name" value="PKS_PP"/>
    <property type="match status" value="1"/>
</dbReference>
<evidence type="ECO:0000313" key="6">
    <source>
        <dbReference type="EMBL" id="SCL73323.1"/>
    </source>
</evidence>
<keyword evidence="3" id="KW-0597">Phosphoprotein</keyword>
<dbReference type="FunFam" id="3.30.300.30:FF:000010">
    <property type="entry name" value="Enterobactin synthetase component F"/>
    <property type="match status" value="1"/>
</dbReference>
<dbReference type="InterPro" id="IPR020845">
    <property type="entry name" value="AMP-binding_CS"/>
</dbReference>
<dbReference type="GO" id="GO:0008610">
    <property type="term" value="P:lipid biosynthetic process"/>
    <property type="evidence" value="ECO:0007669"/>
    <property type="project" value="UniProtKB-ARBA"/>
</dbReference>
<dbReference type="FunFam" id="3.40.50.12780:FF:000012">
    <property type="entry name" value="Non-ribosomal peptide synthetase"/>
    <property type="match status" value="1"/>
</dbReference>
<dbReference type="SUPFAM" id="SSF52777">
    <property type="entry name" value="CoA-dependent acyltransferases"/>
    <property type="match status" value="2"/>
</dbReference>
<dbReference type="InterPro" id="IPR000873">
    <property type="entry name" value="AMP-dep_synth/lig_dom"/>
</dbReference>
<protein>
    <submittedName>
        <fullName evidence="6">Amino acid adenylation domain-containing protein</fullName>
    </submittedName>
</protein>
<dbReference type="NCBIfam" id="TIGR01733">
    <property type="entry name" value="AA-adenyl-dom"/>
    <property type="match status" value="1"/>
</dbReference>
<dbReference type="GO" id="GO:0031177">
    <property type="term" value="F:phosphopantetheine binding"/>
    <property type="evidence" value="ECO:0007669"/>
    <property type="project" value="InterPro"/>
</dbReference>
<evidence type="ECO:0000256" key="1">
    <source>
        <dbReference type="ARBA" id="ARBA00001957"/>
    </source>
</evidence>
<dbReference type="Gene3D" id="2.30.38.10">
    <property type="entry name" value="Luciferase, Domain 3"/>
    <property type="match status" value="1"/>
</dbReference>
<evidence type="ECO:0000256" key="4">
    <source>
        <dbReference type="SAM" id="MobiDB-lite"/>
    </source>
</evidence>
<dbReference type="GO" id="GO:0044550">
    <property type="term" value="P:secondary metabolite biosynthetic process"/>
    <property type="evidence" value="ECO:0007669"/>
    <property type="project" value="UniProtKB-ARBA"/>
</dbReference>
<accession>A0A1C6W462</accession>
<dbReference type="Proteomes" id="UP000199343">
    <property type="component" value="Unassembled WGS sequence"/>
</dbReference>
<feature type="domain" description="Carrier" evidence="5">
    <location>
        <begin position="722"/>
        <end position="797"/>
    </location>
</feature>
<dbReference type="Pfam" id="PF00668">
    <property type="entry name" value="Condensation"/>
    <property type="match status" value="1"/>
</dbReference>
<dbReference type="PANTHER" id="PTHR45527">
    <property type="entry name" value="NONRIBOSOMAL PEPTIDE SYNTHETASE"/>
    <property type="match status" value="1"/>
</dbReference>
<evidence type="ECO:0000313" key="7">
    <source>
        <dbReference type="Proteomes" id="UP000199343"/>
    </source>
</evidence>
<dbReference type="OrthoDB" id="2472181at2"/>
<dbReference type="Pfam" id="PF00550">
    <property type="entry name" value="PP-binding"/>
    <property type="match status" value="1"/>
</dbReference>
<dbReference type="InterPro" id="IPR023213">
    <property type="entry name" value="CAT-like_dom_sf"/>
</dbReference>
<name>A0A1C6W462_9ACTN</name>
<dbReference type="GO" id="GO:0043041">
    <property type="term" value="P:amino acid activation for nonribosomal peptide biosynthetic process"/>
    <property type="evidence" value="ECO:0007669"/>
    <property type="project" value="TreeGrafter"/>
</dbReference>
<dbReference type="Gene3D" id="3.30.300.30">
    <property type="match status" value="1"/>
</dbReference>
<dbReference type="InterPro" id="IPR010071">
    <property type="entry name" value="AA_adenyl_dom"/>
</dbReference>
<dbReference type="InterPro" id="IPR029058">
    <property type="entry name" value="AB_hydrolase_fold"/>
</dbReference>
<feature type="compositionally biased region" description="Pro residues" evidence="4">
    <location>
        <begin position="805"/>
        <end position="817"/>
    </location>
</feature>
<comment type="cofactor">
    <cofactor evidence="1">
        <name>pantetheine 4'-phosphate</name>
        <dbReference type="ChEBI" id="CHEBI:47942"/>
    </cofactor>
</comment>
<dbReference type="RefSeq" id="WP_091636318.1">
    <property type="nucleotide sequence ID" value="NZ_FMIC01000002.1"/>
</dbReference>
<dbReference type="InterPro" id="IPR001242">
    <property type="entry name" value="Condensation_dom"/>
</dbReference>
<dbReference type="Gene3D" id="3.40.50.1820">
    <property type="entry name" value="alpha/beta hydrolase"/>
    <property type="match status" value="1"/>
</dbReference>
<sequence length="1236" mass="132338">MSVGFVGGQAQTAGVAGPGADFEALDLMGDLRRPLVWPARAASQMRTLELPDLAGPEPAGLVVLAGLVGVLARYTGQEEVALGLSSGGSVVRVGVADDPAFGVLVSQVGAAWAAPVVAAGLVSPVVVGLVDGPVAEVGPEVVDVDLVVTVASDGSGLRVDHAAEGFSADWVRGLLDQTVTLLSAGVREPGVPLSGLPLLGTAERDRLLAWGRGPDRPVPGEPLHELVLEWARRTPDAVAGVADGEVVTYGELARRSELLARYLRCAGVGDGDVVSLALDRSMWTLVATLAVLRAGAAYTPMDVSWPAERMRMLLADHGAQVVLTVGEVAPRVPRPDGVRVVALDDDWPAVEAAEAIDLPVVDASWPAFVIYTSGSTGTPKGVVLTHDKLTNFVTWMRDECAVGPDSRMLHSCAPVFDVALGEIYTALTSGARVVVCSRDDLLDARRLTELIAKEQTTHAFCPPTNLAAVDPADCPSMSCVTLAGEPVPPRMAQRWMAAGTRLINAYGPAEASVACTWFDAEAGWGGAYVPIGWPMPNRQIRVVDAALNLVPMGVPGEILITGAGVADSYLHRPELTAQRFVTDPYGGGIAYRTGDLGRWNASGALEILARMDHQVKVNGIRIELGEIEAVLEQHPDVGTAVVVRREDRGVARLVGYVTGRDGRPPAVSELREHAATVLPSYMVPAVIMVLDRFPVGGTGKINRRALPEPGSQRPDLGVAYVKAATDEESLVTGIFATVLGIEPIGTEDSFFALGGTSLQSAAVAAAIDEAADVVVPVSQIHRTPTPHGLAHWLTTAPRRPRSEPEPPVTGRPTPTRPVPLTPPVAKCLVLPFELVCPTTWWVEGELDLRALMAALGDVHRRHEALYARYRRVDPPVAIIPPNPGMPQLRLLTDAASEQEALDQLAEAVQQPLDYTQGRNWRAALIREKSTNRVLFGIGIHHIAFDGWSHALLVRDLSHAYTARLSGEAPVWARPAPTLRQSYDEYTRLRDAANLDAQRAYWREQLRGLARQGEGRPQELLEQTPTWGPKTGHIVAVSADVLDRWDRAGREQRFSRSTYFAAAYASALRSIHQQDDIALLMIVAQRGSRILDSAFTSRISSNCLRVRFDGPEKNLIRAVQQSVDALMAAQDVSFLEMTTDPALGMSREAVNSLPSFAYQDNLVLPLELPGCRTEEVVDPYAREWSGGCVAEVLPGNGDALLRVTIRTDLVPTPVAEMLATGMLRFLEAGPEGADQAH</sequence>
<dbReference type="Gene3D" id="3.30.559.30">
    <property type="entry name" value="Nonribosomal peptide synthetase, condensation domain"/>
    <property type="match status" value="2"/>
</dbReference>
<dbReference type="EMBL" id="FMIC01000002">
    <property type="protein sequence ID" value="SCL73323.1"/>
    <property type="molecule type" value="Genomic_DNA"/>
</dbReference>
<dbReference type="Gene3D" id="3.30.559.10">
    <property type="entry name" value="Chloramphenicol acetyltransferase-like domain"/>
    <property type="match status" value="1"/>
</dbReference>
<dbReference type="CDD" id="cd05930">
    <property type="entry name" value="A_NRPS"/>
    <property type="match status" value="1"/>
</dbReference>
<evidence type="ECO:0000256" key="3">
    <source>
        <dbReference type="ARBA" id="ARBA00022553"/>
    </source>
</evidence>